<feature type="transmembrane region" description="Helical" evidence="5">
    <location>
        <begin position="44"/>
        <end position="63"/>
    </location>
</feature>
<evidence type="ECO:0000256" key="5">
    <source>
        <dbReference type="SAM" id="Phobius"/>
    </source>
</evidence>
<dbReference type="GO" id="GO:0016239">
    <property type="term" value="P:positive regulation of macroautophagy"/>
    <property type="evidence" value="ECO:0007669"/>
    <property type="project" value="TreeGrafter"/>
</dbReference>
<reference evidence="8" key="1">
    <citation type="submission" date="2022-11" db="UniProtKB">
        <authorList>
            <consortium name="EnsemblMetazoa"/>
        </authorList>
    </citation>
    <scope>IDENTIFICATION</scope>
</reference>
<dbReference type="SMR" id="A0A913XQ24"/>
<feature type="domain" description="STING transmembrane" evidence="7">
    <location>
        <begin position="54"/>
        <end position="166"/>
    </location>
</feature>
<dbReference type="InterPro" id="IPR029158">
    <property type="entry name" value="STING"/>
</dbReference>
<comment type="subcellular location">
    <subcellularLocation>
        <location evidence="1">Membrane</location>
        <topology evidence="1">Multi-pass membrane protein</topology>
    </subcellularLocation>
</comment>
<dbReference type="GO" id="GO:0002218">
    <property type="term" value="P:activation of innate immune response"/>
    <property type="evidence" value="ECO:0007669"/>
    <property type="project" value="InterPro"/>
</dbReference>
<dbReference type="GO" id="GO:0032481">
    <property type="term" value="P:positive regulation of type I interferon production"/>
    <property type="evidence" value="ECO:0007669"/>
    <property type="project" value="InterPro"/>
</dbReference>
<dbReference type="KEGG" id="epa:110245547"/>
<dbReference type="GeneID" id="110245547"/>
<dbReference type="GO" id="GO:0061507">
    <property type="term" value="F:2',3'-cyclic GMP-AMP binding"/>
    <property type="evidence" value="ECO:0007669"/>
    <property type="project" value="TreeGrafter"/>
</dbReference>
<dbReference type="Pfam" id="PF15009">
    <property type="entry name" value="STING_LBD"/>
    <property type="match status" value="1"/>
</dbReference>
<dbReference type="GO" id="GO:0061709">
    <property type="term" value="P:reticulophagy"/>
    <property type="evidence" value="ECO:0007669"/>
    <property type="project" value="TreeGrafter"/>
</dbReference>
<dbReference type="Gene3D" id="1.20.5.5200">
    <property type="match status" value="1"/>
</dbReference>
<dbReference type="GO" id="GO:0005776">
    <property type="term" value="C:autophagosome"/>
    <property type="evidence" value="ECO:0007669"/>
    <property type="project" value="TreeGrafter"/>
</dbReference>
<name>A0A913XQ24_EXADI</name>
<dbReference type="InterPro" id="IPR038623">
    <property type="entry name" value="STING_C_sf"/>
</dbReference>
<dbReference type="GO" id="GO:0035438">
    <property type="term" value="F:cyclic-di-GMP binding"/>
    <property type="evidence" value="ECO:0007669"/>
    <property type="project" value="TreeGrafter"/>
</dbReference>
<dbReference type="GO" id="GO:0005789">
    <property type="term" value="C:endoplasmic reticulum membrane"/>
    <property type="evidence" value="ECO:0007669"/>
    <property type="project" value="TreeGrafter"/>
</dbReference>
<dbReference type="Pfam" id="PF23417">
    <property type="entry name" value="STING_TM"/>
    <property type="match status" value="1"/>
</dbReference>
<evidence type="ECO:0000259" key="6">
    <source>
        <dbReference type="Pfam" id="PF15009"/>
    </source>
</evidence>
<evidence type="ECO:0008006" key="10">
    <source>
        <dbReference type="Google" id="ProtNLM"/>
    </source>
</evidence>
<evidence type="ECO:0000313" key="8">
    <source>
        <dbReference type="EnsemblMetazoa" id="XP_020907485.1"/>
    </source>
</evidence>
<feature type="transmembrane region" description="Helical" evidence="5">
    <location>
        <begin position="130"/>
        <end position="150"/>
    </location>
</feature>
<accession>A0A913XQ24</accession>
<dbReference type="InterPro" id="IPR055432">
    <property type="entry name" value="STING_LBD"/>
</dbReference>
<protein>
    <recommendedName>
        <fullName evidence="10">Stimulator of interferon genes protein</fullName>
    </recommendedName>
</protein>
<dbReference type="Gene3D" id="3.40.50.12100">
    <property type="entry name" value="Stimulator of interferon genes protein"/>
    <property type="match status" value="1"/>
</dbReference>
<keyword evidence="3 5" id="KW-1133">Transmembrane helix</keyword>
<dbReference type="OrthoDB" id="6053839at2759"/>
<evidence type="ECO:0000256" key="4">
    <source>
        <dbReference type="ARBA" id="ARBA00023136"/>
    </source>
</evidence>
<dbReference type="GO" id="GO:0045087">
    <property type="term" value="P:innate immune response"/>
    <property type="evidence" value="ECO:0007669"/>
    <property type="project" value="TreeGrafter"/>
</dbReference>
<dbReference type="GO" id="GO:0000045">
    <property type="term" value="P:autophagosome assembly"/>
    <property type="evidence" value="ECO:0007669"/>
    <property type="project" value="TreeGrafter"/>
</dbReference>
<evidence type="ECO:0000313" key="9">
    <source>
        <dbReference type="Proteomes" id="UP000887567"/>
    </source>
</evidence>
<feature type="domain" description="STING ligand-binding" evidence="6">
    <location>
        <begin position="168"/>
        <end position="346"/>
    </location>
</feature>
<dbReference type="AlphaFoldDB" id="A0A913XQ24"/>
<keyword evidence="9" id="KW-1185">Reference proteome</keyword>
<sequence length="355" mass="41326">MQQEENNGFGPFYRQRGSGAIWVAITILVVFVVVTFFAERPLQHNVLAFYFFAISLSLLAYMVGEMARRLCLFGEEARHCRSRYEGSMKKALKAAFDFQNSEVIALFAIMIGLGTYASFYDMWYSYKTEFTRLFFLNAIFIPLFVFLFGLRKLSRVEYSQVNEKENKNLADGLAWGYYFGYLKFVLPALENQINLTEKYRYEIKVHKVFIIIPKNCLILNEISNKQSDPKGLVKIAVNLQPLEMKRGGIEYRTYKHTVHSIKDEDTDETYYCIMEYATPVMSLYQMSDDPRAALSREERDNQVNLFIAKLREILDNDPECKDKYKLVTFGGENQDIGKIMIRAMKECTLDFGEKD</sequence>
<evidence type="ECO:0000256" key="2">
    <source>
        <dbReference type="ARBA" id="ARBA00022692"/>
    </source>
</evidence>
<evidence type="ECO:0000256" key="3">
    <source>
        <dbReference type="ARBA" id="ARBA00022989"/>
    </source>
</evidence>
<evidence type="ECO:0000256" key="1">
    <source>
        <dbReference type="ARBA" id="ARBA00004141"/>
    </source>
</evidence>
<keyword evidence="4 5" id="KW-0472">Membrane</keyword>
<proteinExistence type="predicted"/>
<dbReference type="OMA" id="SATWQMK"/>
<feature type="transmembrane region" description="Helical" evidence="5">
    <location>
        <begin position="103"/>
        <end position="124"/>
    </location>
</feature>
<dbReference type="PANTHER" id="PTHR34339:SF1">
    <property type="entry name" value="STIMULATOR OF INTERFERON GENES PROTEIN"/>
    <property type="match status" value="1"/>
</dbReference>
<dbReference type="Proteomes" id="UP000887567">
    <property type="component" value="Unplaced"/>
</dbReference>
<evidence type="ECO:0000259" key="7">
    <source>
        <dbReference type="Pfam" id="PF23417"/>
    </source>
</evidence>
<keyword evidence="2 5" id="KW-0812">Transmembrane</keyword>
<dbReference type="EnsemblMetazoa" id="XM_021051826.2">
    <property type="protein sequence ID" value="XP_020907485.1"/>
    <property type="gene ID" value="LOC110245547"/>
</dbReference>
<dbReference type="PANTHER" id="PTHR34339">
    <property type="entry name" value="STIMULATOR OF INTERFERON GENES PROTEIN"/>
    <property type="match status" value="1"/>
</dbReference>
<dbReference type="RefSeq" id="XP_020907485.1">
    <property type="nucleotide sequence ID" value="XM_021051826.2"/>
</dbReference>
<dbReference type="InterPro" id="IPR055434">
    <property type="entry name" value="STING_TM"/>
</dbReference>
<organism evidence="8 9">
    <name type="scientific">Exaiptasia diaphana</name>
    <name type="common">Tropical sea anemone</name>
    <name type="synonym">Aiptasia pulchella</name>
    <dbReference type="NCBI Taxonomy" id="2652724"/>
    <lineage>
        <taxon>Eukaryota</taxon>
        <taxon>Metazoa</taxon>
        <taxon>Cnidaria</taxon>
        <taxon>Anthozoa</taxon>
        <taxon>Hexacorallia</taxon>
        <taxon>Actiniaria</taxon>
        <taxon>Aiptasiidae</taxon>
        <taxon>Exaiptasia</taxon>
    </lineage>
</organism>
<feature type="transmembrane region" description="Helical" evidence="5">
    <location>
        <begin position="20"/>
        <end position="38"/>
    </location>
</feature>